<dbReference type="InterPro" id="IPR002586">
    <property type="entry name" value="CobQ/CobB/MinD/ParA_Nub-bd_dom"/>
</dbReference>
<feature type="domain" description="CobQ/CobB/MinD/ParA nucleotide binding" evidence="1">
    <location>
        <begin position="4"/>
        <end position="42"/>
    </location>
</feature>
<dbReference type="PANTHER" id="PTHR43534:SF1">
    <property type="entry name" value="4FE-4S CLUSTER CONTAINING PARA FAMILY ATPASE PROTEIN"/>
    <property type="match status" value="1"/>
</dbReference>
<reference evidence="2" key="1">
    <citation type="journal article" date="2014" name="Front. Microbiol.">
        <title>High frequency of phylogenetically diverse reductive dehalogenase-homologous genes in deep subseafloor sedimentary metagenomes.</title>
        <authorList>
            <person name="Kawai M."/>
            <person name="Futagami T."/>
            <person name="Toyoda A."/>
            <person name="Takaki Y."/>
            <person name="Nishi S."/>
            <person name="Hori S."/>
            <person name="Arai W."/>
            <person name="Tsubouchi T."/>
            <person name="Morono Y."/>
            <person name="Uchiyama I."/>
            <person name="Ito T."/>
            <person name="Fujiyama A."/>
            <person name="Inagaki F."/>
            <person name="Takami H."/>
        </authorList>
    </citation>
    <scope>NUCLEOTIDE SEQUENCE</scope>
    <source>
        <strain evidence="2">Expedition CK06-06</strain>
    </source>
</reference>
<accession>X0W4X7</accession>
<dbReference type="SUPFAM" id="SSF52540">
    <property type="entry name" value="P-loop containing nucleoside triphosphate hydrolases"/>
    <property type="match status" value="1"/>
</dbReference>
<dbReference type="Gene3D" id="3.40.50.300">
    <property type="entry name" value="P-loop containing nucleotide triphosphate hydrolases"/>
    <property type="match status" value="1"/>
</dbReference>
<dbReference type="PANTHER" id="PTHR43534">
    <property type="entry name" value="MIND SUPERFAMILY P-LOOP ATPASE CONTAINING AN INSERTED FERREDOXIN DOMAIN"/>
    <property type="match status" value="1"/>
</dbReference>
<dbReference type="AlphaFoldDB" id="X0W4X7"/>
<proteinExistence type="predicted"/>
<dbReference type="Pfam" id="PF01656">
    <property type="entry name" value="CbiA"/>
    <property type="match status" value="1"/>
</dbReference>
<organism evidence="2">
    <name type="scientific">marine sediment metagenome</name>
    <dbReference type="NCBI Taxonomy" id="412755"/>
    <lineage>
        <taxon>unclassified sequences</taxon>
        <taxon>metagenomes</taxon>
        <taxon>ecological metagenomes</taxon>
    </lineage>
</organism>
<protein>
    <recommendedName>
        <fullName evidence="1">CobQ/CobB/MinD/ParA nucleotide binding domain-containing protein</fullName>
    </recommendedName>
</protein>
<evidence type="ECO:0000313" key="2">
    <source>
        <dbReference type="EMBL" id="GAG19658.1"/>
    </source>
</evidence>
<feature type="non-terminal residue" evidence="2">
    <location>
        <position position="68"/>
    </location>
</feature>
<dbReference type="InterPro" id="IPR027417">
    <property type="entry name" value="P-loop_NTPase"/>
</dbReference>
<name>X0W4X7_9ZZZZ</name>
<comment type="caution">
    <text evidence="2">The sequence shown here is derived from an EMBL/GenBank/DDBJ whole genome shotgun (WGS) entry which is preliminary data.</text>
</comment>
<dbReference type="EMBL" id="BARS01035536">
    <property type="protein sequence ID" value="GAG19658.1"/>
    <property type="molecule type" value="Genomic_DNA"/>
</dbReference>
<gene>
    <name evidence="2" type="ORF">S01H1_54743</name>
</gene>
<sequence length="68" mass="7218">MKEIVVISGKGGTGKTSVVASFATLAEHPVLADCDVDAADLHLVLTPRIKHEEEFSGGKLARMLPEKC</sequence>
<evidence type="ECO:0000259" key="1">
    <source>
        <dbReference type="Pfam" id="PF01656"/>
    </source>
</evidence>